<evidence type="ECO:0000313" key="1">
    <source>
        <dbReference type="EMBL" id="KAK9157257.1"/>
    </source>
</evidence>
<gene>
    <name evidence="1" type="ORF">Scep_003831</name>
</gene>
<keyword evidence="2" id="KW-1185">Reference proteome</keyword>
<dbReference type="EMBL" id="JBBNAG010000002">
    <property type="protein sequence ID" value="KAK9157257.1"/>
    <property type="molecule type" value="Genomic_DNA"/>
</dbReference>
<accession>A0AAP0KR93</accession>
<organism evidence="1 2">
    <name type="scientific">Stephania cephalantha</name>
    <dbReference type="NCBI Taxonomy" id="152367"/>
    <lineage>
        <taxon>Eukaryota</taxon>
        <taxon>Viridiplantae</taxon>
        <taxon>Streptophyta</taxon>
        <taxon>Embryophyta</taxon>
        <taxon>Tracheophyta</taxon>
        <taxon>Spermatophyta</taxon>
        <taxon>Magnoliopsida</taxon>
        <taxon>Ranunculales</taxon>
        <taxon>Menispermaceae</taxon>
        <taxon>Menispermoideae</taxon>
        <taxon>Cissampelideae</taxon>
        <taxon>Stephania</taxon>
    </lineage>
</organism>
<protein>
    <submittedName>
        <fullName evidence="1">Uncharacterized protein</fullName>
    </submittedName>
</protein>
<sequence length="157" mass="16558">MVSTCGAVGSLTTLKVHEYDWVQVDLDVGNAAVWGELEGWELGSTIGFGLALVALWVGDIDYWTSSLSVKNLQANSWTSSFSQGGREFALELSSSTYPSIALLAPFTASLPMPCRLASRAATAAAASPRRAAAPPRANAAACLRHCACRPFPPSALR</sequence>
<comment type="caution">
    <text evidence="1">The sequence shown here is derived from an EMBL/GenBank/DDBJ whole genome shotgun (WGS) entry which is preliminary data.</text>
</comment>
<evidence type="ECO:0000313" key="2">
    <source>
        <dbReference type="Proteomes" id="UP001419268"/>
    </source>
</evidence>
<reference evidence="1 2" key="1">
    <citation type="submission" date="2024-01" db="EMBL/GenBank/DDBJ databases">
        <title>Genome assemblies of Stephania.</title>
        <authorList>
            <person name="Yang L."/>
        </authorList>
    </citation>
    <scope>NUCLEOTIDE SEQUENCE [LARGE SCALE GENOMIC DNA]</scope>
    <source>
        <strain evidence="1">JXDWG</strain>
        <tissue evidence="1">Leaf</tissue>
    </source>
</reference>
<proteinExistence type="predicted"/>
<dbReference type="Proteomes" id="UP001419268">
    <property type="component" value="Unassembled WGS sequence"/>
</dbReference>
<name>A0AAP0KR93_9MAGN</name>
<dbReference type="AlphaFoldDB" id="A0AAP0KR93"/>